<dbReference type="Proteomes" id="UP001060215">
    <property type="component" value="Chromosome 9"/>
</dbReference>
<organism evidence="1 2">
    <name type="scientific">Camellia lanceoleosa</name>
    <dbReference type="NCBI Taxonomy" id="1840588"/>
    <lineage>
        <taxon>Eukaryota</taxon>
        <taxon>Viridiplantae</taxon>
        <taxon>Streptophyta</taxon>
        <taxon>Embryophyta</taxon>
        <taxon>Tracheophyta</taxon>
        <taxon>Spermatophyta</taxon>
        <taxon>Magnoliopsida</taxon>
        <taxon>eudicotyledons</taxon>
        <taxon>Gunneridae</taxon>
        <taxon>Pentapetalae</taxon>
        <taxon>asterids</taxon>
        <taxon>Ericales</taxon>
        <taxon>Theaceae</taxon>
        <taxon>Camellia</taxon>
    </lineage>
</organism>
<sequence>MAWVGPWLGRGGRGREIRNLWSIFISDIWDPFELGIPDDDWLRDQGVRKDEVKVQVEEGNILQISGERSKERRLGNFLRRFRLPENSKVDEIKCGLKDGVLTVTVPKEETEKKGKLIDVA</sequence>
<dbReference type="EMBL" id="CM045766">
    <property type="protein sequence ID" value="KAI8004635.1"/>
    <property type="molecule type" value="Genomic_DNA"/>
</dbReference>
<gene>
    <name evidence="1" type="ORF">LOK49_LG08G01188</name>
</gene>
<evidence type="ECO:0000313" key="1">
    <source>
        <dbReference type="EMBL" id="KAI8004635.1"/>
    </source>
</evidence>
<comment type="caution">
    <text evidence="1">The sequence shown here is derived from an EMBL/GenBank/DDBJ whole genome shotgun (WGS) entry which is preliminary data.</text>
</comment>
<keyword evidence="2" id="KW-1185">Reference proteome</keyword>
<reference evidence="1 2" key="1">
    <citation type="journal article" date="2022" name="Plant J.">
        <title>Chromosome-level genome of Camellia lanceoleosa provides a valuable resource for understanding genome evolution and self-incompatibility.</title>
        <authorList>
            <person name="Gong W."/>
            <person name="Xiao S."/>
            <person name="Wang L."/>
            <person name="Liao Z."/>
            <person name="Chang Y."/>
            <person name="Mo W."/>
            <person name="Hu G."/>
            <person name="Li W."/>
            <person name="Zhao G."/>
            <person name="Zhu H."/>
            <person name="Hu X."/>
            <person name="Ji K."/>
            <person name="Xiang X."/>
            <person name="Song Q."/>
            <person name="Yuan D."/>
            <person name="Jin S."/>
            <person name="Zhang L."/>
        </authorList>
    </citation>
    <scope>NUCLEOTIDE SEQUENCE [LARGE SCALE GENOMIC DNA]</scope>
    <source>
        <strain evidence="1">SQ_2022a</strain>
    </source>
</reference>
<accession>A0ACC0GWG1</accession>
<protein>
    <submittedName>
        <fullName evidence="1">17.5 kDa class I heat shock protein</fullName>
    </submittedName>
</protein>
<evidence type="ECO:0000313" key="2">
    <source>
        <dbReference type="Proteomes" id="UP001060215"/>
    </source>
</evidence>
<name>A0ACC0GWG1_9ERIC</name>
<proteinExistence type="predicted"/>
<keyword evidence="1" id="KW-0346">Stress response</keyword>